<evidence type="ECO:0000256" key="4">
    <source>
        <dbReference type="ARBA" id="ARBA00022759"/>
    </source>
</evidence>
<evidence type="ECO:0000256" key="1">
    <source>
        <dbReference type="ARBA" id="ARBA00006620"/>
    </source>
</evidence>
<dbReference type="EMBL" id="CP003532">
    <property type="protein sequence ID" value="AFK06885.1"/>
    <property type="molecule type" value="Genomic_DNA"/>
</dbReference>
<dbReference type="RefSeq" id="WP_014730873.1">
    <property type="nucleotide sequence ID" value="NC_017934.1"/>
</dbReference>
<sequence>MKLPRDITFEELLKVLTKLEYEVTRQTGSHVRLTTKRKGEHHITIPHHSTLKPGTLNAILIEIAGHFEMTKKDLLEFLFD</sequence>
<accession>I2F4N2</accession>
<proteinExistence type="inferred from homology"/>
<organism evidence="8 9">
    <name type="scientific">Mesotoga prima MesG1.Ag.4.2</name>
    <dbReference type="NCBI Taxonomy" id="660470"/>
    <lineage>
        <taxon>Bacteria</taxon>
        <taxon>Thermotogati</taxon>
        <taxon>Thermotogota</taxon>
        <taxon>Thermotogae</taxon>
        <taxon>Kosmotogales</taxon>
        <taxon>Kosmotogaceae</taxon>
        <taxon>Mesotoga</taxon>
    </lineage>
</organism>
<evidence type="ECO:0000256" key="2">
    <source>
        <dbReference type="ARBA" id="ARBA00022649"/>
    </source>
</evidence>
<dbReference type="InterPro" id="IPR012933">
    <property type="entry name" value="HicA_mRNA_interferase"/>
</dbReference>
<dbReference type="GeneID" id="87107002"/>
<dbReference type="AlphaFoldDB" id="I2F4N2"/>
<evidence type="ECO:0000256" key="5">
    <source>
        <dbReference type="ARBA" id="ARBA00022801"/>
    </source>
</evidence>
<evidence type="ECO:0000256" key="6">
    <source>
        <dbReference type="ARBA" id="ARBA00022884"/>
    </source>
</evidence>
<keyword evidence="2" id="KW-1277">Toxin-antitoxin system</keyword>
<keyword evidence="3" id="KW-0540">Nuclease</keyword>
<dbReference type="Proteomes" id="UP000002881">
    <property type="component" value="Chromosome"/>
</dbReference>
<dbReference type="STRING" id="660470.Theba_1187"/>
<evidence type="ECO:0000313" key="9">
    <source>
        <dbReference type="Proteomes" id="UP000002881"/>
    </source>
</evidence>
<keyword evidence="6" id="KW-0694">RNA-binding</keyword>
<protein>
    <submittedName>
        <fullName evidence="8">Putative periplasmic or secreted lipoprotein</fullName>
    </submittedName>
</protein>
<dbReference type="Pfam" id="PF07927">
    <property type="entry name" value="HicA_toxin"/>
    <property type="match status" value="1"/>
</dbReference>
<name>I2F4N2_9BACT</name>
<keyword evidence="7" id="KW-0346">Stress response</keyword>
<dbReference type="SUPFAM" id="SSF54786">
    <property type="entry name" value="YcfA/nrd intein domain"/>
    <property type="match status" value="1"/>
</dbReference>
<dbReference type="GO" id="GO:0016787">
    <property type="term" value="F:hydrolase activity"/>
    <property type="evidence" value="ECO:0007669"/>
    <property type="project" value="UniProtKB-KW"/>
</dbReference>
<keyword evidence="8" id="KW-0449">Lipoprotein</keyword>
<evidence type="ECO:0000313" key="8">
    <source>
        <dbReference type="EMBL" id="AFK06885.1"/>
    </source>
</evidence>
<keyword evidence="9" id="KW-1185">Reference proteome</keyword>
<reference evidence="8 9" key="1">
    <citation type="journal article" date="2012" name="Genome Biol. Evol.">
        <title>Genome Sequence of the Mesophilic Thermotogales Bacterium Mesotoga prima MesG1.Ag.4.2 Reveals the Largest Thermotogales Genome To Date.</title>
        <authorList>
            <person name="Zhaxybayeva O."/>
            <person name="Swithers K.S."/>
            <person name="Foght J."/>
            <person name="Green A.G."/>
            <person name="Bruce D."/>
            <person name="Detter C."/>
            <person name="Han S."/>
            <person name="Teshima H."/>
            <person name="Han J."/>
            <person name="Woyke T."/>
            <person name="Pitluck S."/>
            <person name="Nolan M."/>
            <person name="Ivanova N."/>
            <person name="Pati A."/>
            <person name="Land M.L."/>
            <person name="Dlutek M."/>
            <person name="Doolittle W.F."/>
            <person name="Noll K.M."/>
            <person name="Nesbo C.L."/>
        </authorList>
    </citation>
    <scope>NUCLEOTIDE SEQUENCE [LARGE SCALE GENOMIC DNA]</scope>
    <source>
        <strain evidence="9">mesG1.Ag.4.2</strain>
    </source>
</reference>
<dbReference type="GO" id="GO:0004519">
    <property type="term" value="F:endonuclease activity"/>
    <property type="evidence" value="ECO:0007669"/>
    <property type="project" value="UniProtKB-KW"/>
</dbReference>
<dbReference type="KEGG" id="mpg:Theba_1187"/>
<dbReference type="Gene3D" id="3.30.920.30">
    <property type="entry name" value="Hypothetical protein"/>
    <property type="match status" value="1"/>
</dbReference>
<keyword evidence="4" id="KW-0255">Endonuclease</keyword>
<comment type="similarity">
    <text evidence="1">Belongs to the HicA mRNA interferase family.</text>
</comment>
<gene>
    <name evidence="8" type="ORF">Theba_1187</name>
</gene>
<dbReference type="HOGENOM" id="CLU_164851_6_2_0"/>
<keyword evidence="5" id="KW-0378">Hydrolase</keyword>
<dbReference type="eggNOG" id="COG1724">
    <property type="taxonomic scope" value="Bacteria"/>
</dbReference>
<dbReference type="InterPro" id="IPR038570">
    <property type="entry name" value="HicA_sf"/>
</dbReference>
<evidence type="ECO:0000256" key="7">
    <source>
        <dbReference type="ARBA" id="ARBA00023016"/>
    </source>
</evidence>
<dbReference type="GO" id="GO:0003729">
    <property type="term" value="F:mRNA binding"/>
    <property type="evidence" value="ECO:0007669"/>
    <property type="project" value="InterPro"/>
</dbReference>
<evidence type="ECO:0000256" key="3">
    <source>
        <dbReference type="ARBA" id="ARBA00022722"/>
    </source>
</evidence>